<dbReference type="AlphaFoldDB" id="A0A0B1TNM9"/>
<organism evidence="1 2">
    <name type="scientific">Oesophagostomum dentatum</name>
    <name type="common">Nodular worm</name>
    <dbReference type="NCBI Taxonomy" id="61180"/>
    <lineage>
        <taxon>Eukaryota</taxon>
        <taxon>Metazoa</taxon>
        <taxon>Ecdysozoa</taxon>
        <taxon>Nematoda</taxon>
        <taxon>Chromadorea</taxon>
        <taxon>Rhabditida</taxon>
        <taxon>Rhabditina</taxon>
        <taxon>Rhabditomorpha</taxon>
        <taxon>Strongyloidea</taxon>
        <taxon>Strongylidae</taxon>
        <taxon>Oesophagostomum</taxon>
    </lineage>
</organism>
<name>A0A0B1TNM9_OESDE</name>
<dbReference type="EMBL" id="KN549416">
    <property type="protein sequence ID" value="KHJ97671.1"/>
    <property type="molecule type" value="Genomic_DNA"/>
</dbReference>
<protein>
    <submittedName>
        <fullName evidence="1">Uncharacterized protein</fullName>
    </submittedName>
</protein>
<evidence type="ECO:0000313" key="1">
    <source>
        <dbReference type="EMBL" id="KHJ97671.1"/>
    </source>
</evidence>
<evidence type="ECO:0000313" key="2">
    <source>
        <dbReference type="Proteomes" id="UP000053660"/>
    </source>
</evidence>
<gene>
    <name evidence="1" type="ORF">OESDEN_02346</name>
</gene>
<keyword evidence="2" id="KW-1185">Reference proteome</keyword>
<proteinExistence type="predicted"/>
<accession>A0A0B1TNM9</accession>
<sequence>MFPLAGIFLAEVLNFIPKIGGKNLSDEERATMKEVLLKKTVTSNEDILEFAIRNRNIQKSAE</sequence>
<reference evidence="1 2" key="1">
    <citation type="submission" date="2014-03" db="EMBL/GenBank/DDBJ databases">
        <title>Draft genome of the hookworm Oesophagostomum dentatum.</title>
        <authorList>
            <person name="Mitreva M."/>
        </authorList>
    </citation>
    <scope>NUCLEOTIDE SEQUENCE [LARGE SCALE GENOMIC DNA]</scope>
    <source>
        <strain evidence="1 2">OD-Hann</strain>
    </source>
</reference>
<dbReference type="Proteomes" id="UP000053660">
    <property type="component" value="Unassembled WGS sequence"/>
</dbReference>